<keyword evidence="2" id="KW-0732">Signal</keyword>
<feature type="chain" id="PRO_5025382458" evidence="2">
    <location>
        <begin position="33"/>
        <end position="127"/>
    </location>
</feature>
<feature type="signal peptide" evidence="2">
    <location>
        <begin position="1"/>
        <end position="32"/>
    </location>
</feature>
<feature type="region of interest" description="Disordered" evidence="1">
    <location>
        <begin position="67"/>
        <end position="127"/>
    </location>
</feature>
<reference evidence="3 4" key="1">
    <citation type="journal article" date="2019" name="Plant Biotechnol. J.">
        <title>The red bayberry genome and genetic basis of sex determination.</title>
        <authorList>
            <person name="Jia H.M."/>
            <person name="Jia H.J."/>
            <person name="Cai Q.L."/>
            <person name="Wang Y."/>
            <person name="Zhao H.B."/>
            <person name="Yang W.F."/>
            <person name="Wang G.Y."/>
            <person name="Li Y.H."/>
            <person name="Zhan D.L."/>
            <person name="Shen Y.T."/>
            <person name="Niu Q.F."/>
            <person name="Chang L."/>
            <person name="Qiu J."/>
            <person name="Zhao L."/>
            <person name="Xie H.B."/>
            <person name="Fu W.Y."/>
            <person name="Jin J."/>
            <person name="Li X.W."/>
            <person name="Jiao Y."/>
            <person name="Zhou C.C."/>
            <person name="Tu T."/>
            <person name="Chai C.Y."/>
            <person name="Gao J.L."/>
            <person name="Fan L.J."/>
            <person name="van de Weg E."/>
            <person name="Wang J.Y."/>
            <person name="Gao Z.S."/>
        </authorList>
    </citation>
    <scope>NUCLEOTIDE SEQUENCE [LARGE SCALE GENOMIC DNA]</scope>
    <source>
        <tissue evidence="3">Leaves</tissue>
    </source>
</reference>
<proteinExistence type="predicted"/>
<dbReference type="AlphaFoldDB" id="A0A6A1WTS8"/>
<evidence type="ECO:0000256" key="2">
    <source>
        <dbReference type="SAM" id="SignalP"/>
    </source>
</evidence>
<evidence type="ECO:0000313" key="3">
    <source>
        <dbReference type="EMBL" id="KAB1227198.1"/>
    </source>
</evidence>
<dbReference type="Proteomes" id="UP000516437">
    <property type="component" value="Chromosome 1"/>
</dbReference>
<evidence type="ECO:0000313" key="4">
    <source>
        <dbReference type="Proteomes" id="UP000516437"/>
    </source>
</evidence>
<dbReference type="EMBL" id="RXIC02000019">
    <property type="protein sequence ID" value="KAB1227198.1"/>
    <property type="molecule type" value="Genomic_DNA"/>
</dbReference>
<organism evidence="3 4">
    <name type="scientific">Morella rubra</name>
    <name type="common">Chinese bayberry</name>
    <dbReference type="NCBI Taxonomy" id="262757"/>
    <lineage>
        <taxon>Eukaryota</taxon>
        <taxon>Viridiplantae</taxon>
        <taxon>Streptophyta</taxon>
        <taxon>Embryophyta</taxon>
        <taxon>Tracheophyta</taxon>
        <taxon>Spermatophyta</taxon>
        <taxon>Magnoliopsida</taxon>
        <taxon>eudicotyledons</taxon>
        <taxon>Gunneridae</taxon>
        <taxon>Pentapetalae</taxon>
        <taxon>rosids</taxon>
        <taxon>fabids</taxon>
        <taxon>Fagales</taxon>
        <taxon>Myricaceae</taxon>
        <taxon>Morella</taxon>
    </lineage>
</organism>
<name>A0A6A1WTS8_9ROSI</name>
<keyword evidence="4" id="KW-1185">Reference proteome</keyword>
<comment type="caution">
    <text evidence="3">The sequence shown here is derived from an EMBL/GenBank/DDBJ whole genome shotgun (WGS) entry which is preliminary data.</text>
</comment>
<accession>A0A6A1WTS8</accession>
<feature type="compositionally biased region" description="Polar residues" evidence="1">
    <location>
        <begin position="67"/>
        <end position="89"/>
    </location>
</feature>
<evidence type="ECO:0000256" key="1">
    <source>
        <dbReference type="SAM" id="MobiDB-lite"/>
    </source>
</evidence>
<sequence>MATFKHSTSSLLFTLLILQAFMASGLVVGALSYPASDTKGLVVPPFGRSLHEQNKFIKTTNEKVSLSATYDPTGGSSNKQSLDRTNTNIFPPPSGPSYGHNGVAPPTNGKRSSFPPASGLNPAGYGF</sequence>
<gene>
    <name evidence="3" type="ORF">CJ030_MR1G008765</name>
</gene>
<protein>
    <submittedName>
        <fullName evidence="3">Uncharacterized protein</fullName>
    </submittedName>
</protein>